<evidence type="ECO:0000313" key="1">
    <source>
        <dbReference type="EMBL" id="CAE7206626.1"/>
    </source>
</evidence>
<dbReference type="GO" id="GO:0006281">
    <property type="term" value="P:DNA repair"/>
    <property type="evidence" value="ECO:0007669"/>
    <property type="project" value="TreeGrafter"/>
</dbReference>
<dbReference type="Gene3D" id="3.40.50.300">
    <property type="entry name" value="P-loop containing nucleotide triphosphate hydrolases"/>
    <property type="match status" value="1"/>
</dbReference>
<dbReference type="PANTHER" id="PTHR11669">
    <property type="entry name" value="REPLICATION FACTOR C / DNA POLYMERASE III GAMMA-TAU SUBUNIT"/>
    <property type="match status" value="1"/>
</dbReference>
<dbReference type="Pfam" id="PF03215">
    <property type="entry name" value="Rad17"/>
    <property type="match status" value="1"/>
</dbReference>
<dbReference type="CDD" id="cd00009">
    <property type="entry name" value="AAA"/>
    <property type="match status" value="1"/>
</dbReference>
<accession>A0A812JGZ8</accession>
<dbReference type="SUPFAM" id="SSF52540">
    <property type="entry name" value="P-loop containing nucleoside triphosphate hydrolases"/>
    <property type="match status" value="1"/>
</dbReference>
<keyword evidence="2" id="KW-1185">Reference proteome</keyword>
<reference evidence="1" key="1">
    <citation type="submission" date="2021-02" db="EMBL/GenBank/DDBJ databases">
        <authorList>
            <person name="Dougan E. K."/>
            <person name="Rhodes N."/>
            <person name="Thang M."/>
            <person name="Chan C."/>
        </authorList>
    </citation>
    <scope>NUCLEOTIDE SEQUENCE</scope>
</reference>
<dbReference type="GO" id="GO:0006261">
    <property type="term" value="P:DNA-templated DNA replication"/>
    <property type="evidence" value="ECO:0007669"/>
    <property type="project" value="TreeGrafter"/>
</dbReference>
<protein>
    <submittedName>
        <fullName evidence="1">Rfc5 protein</fullName>
    </submittedName>
</protein>
<dbReference type="GO" id="GO:0005634">
    <property type="term" value="C:nucleus"/>
    <property type="evidence" value="ECO:0007669"/>
    <property type="project" value="TreeGrafter"/>
</dbReference>
<dbReference type="AlphaFoldDB" id="A0A812JGZ8"/>
<proteinExistence type="predicted"/>
<dbReference type="OrthoDB" id="4199794at2759"/>
<organism evidence="1 2">
    <name type="scientific">Symbiodinium pilosum</name>
    <name type="common">Dinoflagellate</name>
    <dbReference type="NCBI Taxonomy" id="2952"/>
    <lineage>
        <taxon>Eukaryota</taxon>
        <taxon>Sar</taxon>
        <taxon>Alveolata</taxon>
        <taxon>Dinophyceae</taxon>
        <taxon>Suessiales</taxon>
        <taxon>Symbiodiniaceae</taxon>
        <taxon>Symbiodinium</taxon>
    </lineage>
</organism>
<sequence>MPLSVGMWEQLVEKYRPSSLDQLVAHEDIIRMIERMMVKKTLPHMLLHGPPGTGKTSTIMALAKTMYKERYKSMTLEMNASDARGIEVVRDQIKTFAGHSDPAWRVETDKCTEDKTLPFRVM</sequence>
<gene>
    <name evidence="1" type="primary">rfc5</name>
    <name evidence="1" type="ORF">SPIL2461_LOCUS2005</name>
</gene>
<comment type="caution">
    <text evidence="1">The sequence shown here is derived from an EMBL/GenBank/DDBJ whole genome shotgun (WGS) entry which is preliminary data.</text>
</comment>
<dbReference type="InterPro" id="IPR027417">
    <property type="entry name" value="P-loop_NTPase"/>
</dbReference>
<dbReference type="GO" id="GO:0005663">
    <property type="term" value="C:DNA replication factor C complex"/>
    <property type="evidence" value="ECO:0007669"/>
    <property type="project" value="TreeGrafter"/>
</dbReference>
<dbReference type="Proteomes" id="UP000649617">
    <property type="component" value="Unassembled WGS sequence"/>
</dbReference>
<dbReference type="InterPro" id="IPR050238">
    <property type="entry name" value="DNA_Rep/Repair_Clamp_Loader"/>
</dbReference>
<dbReference type="EMBL" id="CAJNIZ010002136">
    <property type="protein sequence ID" value="CAE7206626.1"/>
    <property type="molecule type" value="Genomic_DNA"/>
</dbReference>
<evidence type="ECO:0000313" key="2">
    <source>
        <dbReference type="Proteomes" id="UP000649617"/>
    </source>
</evidence>
<dbReference type="GO" id="GO:0003689">
    <property type="term" value="F:DNA clamp loader activity"/>
    <property type="evidence" value="ECO:0007669"/>
    <property type="project" value="TreeGrafter"/>
</dbReference>
<dbReference type="PANTHER" id="PTHR11669:SF9">
    <property type="entry name" value="REPLICATION FACTOR C SUBUNIT 5"/>
    <property type="match status" value="1"/>
</dbReference>
<name>A0A812JGZ8_SYMPI</name>